<evidence type="ECO:0000313" key="17">
    <source>
        <dbReference type="Proteomes" id="UP001595817"/>
    </source>
</evidence>
<dbReference type="PANTHER" id="PTHR43547">
    <property type="entry name" value="TWO-COMPONENT HISTIDINE KINASE"/>
    <property type="match status" value="1"/>
</dbReference>
<proteinExistence type="predicted"/>
<keyword evidence="6" id="KW-0808">Transferase</keyword>
<comment type="subcellular location">
    <subcellularLocation>
        <location evidence="2">Cell membrane</location>
        <topology evidence="2">Multi-pass membrane protein</topology>
    </subcellularLocation>
</comment>
<dbReference type="InterPro" id="IPR005467">
    <property type="entry name" value="His_kinase_dom"/>
</dbReference>
<dbReference type="PRINTS" id="PR00344">
    <property type="entry name" value="BCTRLSENSOR"/>
</dbReference>
<dbReference type="Gene3D" id="1.10.287.130">
    <property type="match status" value="1"/>
</dbReference>
<dbReference type="InterPro" id="IPR039506">
    <property type="entry name" value="SPOB_a"/>
</dbReference>
<dbReference type="SMART" id="SM00387">
    <property type="entry name" value="HATPase_c"/>
    <property type="match status" value="1"/>
</dbReference>
<feature type="domain" description="Histidine kinase" evidence="15">
    <location>
        <begin position="331"/>
        <end position="525"/>
    </location>
</feature>
<dbReference type="InterPro" id="IPR029151">
    <property type="entry name" value="Sensor-like_sf"/>
</dbReference>
<evidence type="ECO:0000256" key="10">
    <source>
        <dbReference type="ARBA" id="ARBA00022840"/>
    </source>
</evidence>
<dbReference type="EC" id="2.7.13.3" evidence="3"/>
<dbReference type="SUPFAM" id="SSF103190">
    <property type="entry name" value="Sensory domain-like"/>
    <property type="match status" value="1"/>
</dbReference>
<gene>
    <name evidence="16" type="ORF">ACFOZY_10230</name>
</gene>
<organism evidence="16 17">
    <name type="scientific">Chungangia koreensis</name>
    <dbReference type="NCBI Taxonomy" id="752657"/>
    <lineage>
        <taxon>Bacteria</taxon>
        <taxon>Bacillati</taxon>
        <taxon>Bacillota</taxon>
        <taxon>Bacilli</taxon>
        <taxon>Lactobacillales</taxon>
        <taxon>Chungangia</taxon>
    </lineage>
</organism>
<name>A0ABV8X4D6_9LACT</name>
<dbReference type="SUPFAM" id="SSF55890">
    <property type="entry name" value="Sporulation response regulatory protein Spo0B"/>
    <property type="match status" value="1"/>
</dbReference>
<dbReference type="InterPro" id="IPR003594">
    <property type="entry name" value="HATPase_dom"/>
</dbReference>
<evidence type="ECO:0000259" key="15">
    <source>
        <dbReference type="PROSITE" id="PS50109"/>
    </source>
</evidence>
<dbReference type="InterPro" id="IPR033463">
    <property type="entry name" value="sCache_3"/>
</dbReference>
<dbReference type="InterPro" id="IPR004358">
    <property type="entry name" value="Sig_transdc_His_kin-like_C"/>
</dbReference>
<dbReference type="CDD" id="cd00130">
    <property type="entry name" value="PAS"/>
    <property type="match status" value="1"/>
</dbReference>
<keyword evidence="8" id="KW-0547">Nucleotide-binding</keyword>
<dbReference type="Pfam" id="PF00989">
    <property type="entry name" value="PAS"/>
    <property type="match status" value="1"/>
</dbReference>
<dbReference type="InterPro" id="IPR035965">
    <property type="entry name" value="PAS-like_dom_sf"/>
</dbReference>
<evidence type="ECO:0000256" key="7">
    <source>
        <dbReference type="ARBA" id="ARBA00022692"/>
    </source>
</evidence>
<dbReference type="Proteomes" id="UP001595817">
    <property type="component" value="Unassembled WGS sequence"/>
</dbReference>
<keyword evidence="5" id="KW-0597">Phosphoprotein</keyword>
<dbReference type="Pfam" id="PF02518">
    <property type="entry name" value="HATPase_c"/>
    <property type="match status" value="1"/>
</dbReference>
<evidence type="ECO:0000256" key="1">
    <source>
        <dbReference type="ARBA" id="ARBA00000085"/>
    </source>
</evidence>
<dbReference type="EMBL" id="JBHSEC010000019">
    <property type="protein sequence ID" value="MFC4410791.1"/>
    <property type="molecule type" value="Genomic_DNA"/>
</dbReference>
<dbReference type="GO" id="GO:0005524">
    <property type="term" value="F:ATP binding"/>
    <property type="evidence" value="ECO:0007669"/>
    <property type="project" value="UniProtKB-KW"/>
</dbReference>
<evidence type="ECO:0000256" key="9">
    <source>
        <dbReference type="ARBA" id="ARBA00022777"/>
    </source>
</evidence>
<comment type="catalytic activity">
    <reaction evidence="1">
        <text>ATP + protein L-histidine = ADP + protein N-phospho-L-histidine.</text>
        <dbReference type="EC" id="2.7.13.3"/>
    </reaction>
</comment>
<feature type="transmembrane region" description="Helical" evidence="14">
    <location>
        <begin position="170"/>
        <end position="188"/>
    </location>
</feature>
<evidence type="ECO:0000256" key="4">
    <source>
        <dbReference type="ARBA" id="ARBA00022475"/>
    </source>
</evidence>
<evidence type="ECO:0000256" key="2">
    <source>
        <dbReference type="ARBA" id="ARBA00004651"/>
    </source>
</evidence>
<dbReference type="Gene3D" id="3.30.565.10">
    <property type="entry name" value="Histidine kinase-like ATPase, C-terminal domain"/>
    <property type="match status" value="1"/>
</dbReference>
<keyword evidence="13 14" id="KW-0472">Membrane</keyword>
<keyword evidence="10 16" id="KW-0067">ATP-binding</keyword>
<dbReference type="PROSITE" id="PS50109">
    <property type="entry name" value="HIS_KIN"/>
    <property type="match status" value="1"/>
</dbReference>
<evidence type="ECO:0000256" key="13">
    <source>
        <dbReference type="ARBA" id="ARBA00023136"/>
    </source>
</evidence>
<evidence type="ECO:0000256" key="5">
    <source>
        <dbReference type="ARBA" id="ARBA00022553"/>
    </source>
</evidence>
<evidence type="ECO:0000256" key="14">
    <source>
        <dbReference type="SAM" id="Phobius"/>
    </source>
</evidence>
<evidence type="ECO:0000256" key="11">
    <source>
        <dbReference type="ARBA" id="ARBA00022989"/>
    </source>
</evidence>
<dbReference type="Gene3D" id="3.30.450.20">
    <property type="entry name" value="PAS domain"/>
    <property type="match status" value="2"/>
</dbReference>
<dbReference type="SUPFAM" id="SSF55874">
    <property type="entry name" value="ATPase domain of HSP90 chaperone/DNA topoisomerase II/histidine kinase"/>
    <property type="match status" value="1"/>
</dbReference>
<accession>A0ABV8X4D6</accession>
<evidence type="ECO:0000256" key="12">
    <source>
        <dbReference type="ARBA" id="ARBA00023012"/>
    </source>
</evidence>
<keyword evidence="7 14" id="KW-0812">Transmembrane</keyword>
<evidence type="ECO:0000313" key="16">
    <source>
        <dbReference type="EMBL" id="MFC4410791.1"/>
    </source>
</evidence>
<dbReference type="RefSeq" id="WP_378155033.1">
    <property type="nucleotide sequence ID" value="NZ_JBHSEC010000019.1"/>
</dbReference>
<dbReference type="SUPFAM" id="SSF55785">
    <property type="entry name" value="PYP-like sensor domain (PAS domain)"/>
    <property type="match status" value="1"/>
</dbReference>
<keyword evidence="9" id="KW-0418">Kinase</keyword>
<comment type="caution">
    <text evidence="16">The sequence shown here is derived from an EMBL/GenBank/DDBJ whole genome shotgun (WGS) entry which is preliminary data.</text>
</comment>
<dbReference type="SMART" id="SM00091">
    <property type="entry name" value="PAS"/>
    <property type="match status" value="1"/>
</dbReference>
<dbReference type="InterPro" id="IPR036890">
    <property type="entry name" value="HATPase_C_sf"/>
</dbReference>
<keyword evidence="12" id="KW-0902">Two-component regulatory system</keyword>
<evidence type="ECO:0000256" key="3">
    <source>
        <dbReference type="ARBA" id="ARBA00012438"/>
    </source>
</evidence>
<keyword evidence="17" id="KW-1185">Reference proteome</keyword>
<evidence type="ECO:0000256" key="6">
    <source>
        <dbReference type="ARBA" id="ARBA00022679"/>
    </source>
</evidence>
<evidence type="ECO:0000256" key="8">
    <source>
        <dbReference type="ARBA" id="ARBA00022741"/>
    </source>
</evidence>
<dbReference type="InterPro" id="IPR016120">
    <property type="entry name" value="Sig_transdc_His_kin_SpoOB"/>
</dbReference>
<feature type="transmembrane region" description="Helical" evidence="14">
    <location>
        <begin position="7"/>
        <end position="28"/>
    </location>
</feature>
<dbReference type="InterPro" id="IPR000014">
    <property type="entry name" value="PAS"/>
</dbReference>
<dbReference type="Pfam" id="PF17203">
    <property type="entry name" value="sCache_3_2"/>
    <property type="match status" value="1"/>
</dbReference>
<reference evidence="17" key="1">
    <citation type="journal article" date="2019" name="Int. J. Syst. Evol. Microbiol.">
        <title>The Global Catalogue of Microorganisms (GCM) 10K type strain sequencing project: providing services to taxonomists for standard genome sequencing and annotation.</title>
        <authorList>
            <consortium name="The Broad Institute Genomics Platform"/>
            <consortium name="The Broad Institute Genome Sequencing Center for Infectious Disease"/>
            <person name="Wu L."/>
            <person name="Ma J."/>
        </authorList>
    </citation>
    <scope>NUCLEOTIDE SEQUENCE [LARGE SCALE GENOMIC DNA]</scope>
    <source>
        <strain evidence="17">CCUG 59778</strain>
    </source>
</reference>
<keyword evidence="11 14" id="KW-1133">Transmembrane helix</keyword>
<sequence>MPLQRRIFIYGAVFVSMVSIIIGISFYFTMSDAIEQQIGNRALNIAVTTANRPDIKAGFEAEDPHQALQPIAESIRKEVDAEYVVIGNHEGIRYAHPILDRIGQKMVGDDNERALLKGEAYVSKAVGSLGPALRGKSPVFNDDGEIIGVISVGFLMEDISTIFYEYTDNIAFIVLLAIGLGIIGSTILSRNIKKVMFGLEPKEIANLFTERSALIESVREGIIMVNAEGTITMLNPAAYEALSFPESKTLVGRSILEVLPNSQLPQVLQTGERHHDRPMIIRGKKTIVNRIPIMVNDKIAGAVSSFRLQSDIDQVAMELSQVKKYTEALRAQTHEYKNFLYTISGLIQLQSYDEALQLIHSETAAHQSLIQFITKRLQDPYLGGIVVGLFNRANELNVQFILDEDSHLMNLPSHLEKNLFVSIIGNLVTNAFEAVESLPEEDRKVRVFILDNGEEILLEVEDSGPGIAAESLPHLFKRKFSTKEKGRGFGLTKIHENVQDLSGTIYLEKGDLGGALFIISIPKGGIFHGTDN</sequence>
<dbReference type="Pfam" id="PF14689">
    <property type="entry name" value="SPOB_a"/>
    <property type="match status" value="1"/>
</dbReference>
<dbReference type="PANTHER" id="PTHR43547:SF3">
    <property type="entry name" value="SENSOR PROTEIN CITS"/>
    <property type="match status" value="1"/>
</dbReference>
<keyword evidence="4" id="KW-1003">Cell membrane</keyword>
<dbReference type="InterPro" id="IPR013767">
    <property type="entry name" value="PAS_fold"/>
</dbReference>
<protein>
    <recommendedName>
        <fullName evidence="3">histidine kinase</fullName>
        <ecNumber evidence="3">2.7.13.3</ecNumber>
    </recommendedName>
</protein>